<keyword evidence="1" id="KW-0812">Transmembrane</keyword>
<accession>A0A6J6FSI2</accession>
<reference evidence="2" key="1">
    <citation type="submission" date="2020-05" db="EMBL/GenBank/DDBJ databases">
        <authorList>
            <person name="Chiriac C."/>
            <person name="Salcher M."/>
            <person name="Ghai R."/>
            <person name="Kavagutti S V."/>
        </authorList>
    </citation>
    <scope>NUCLEOTIDE SEQUENCE</scope>
</reference>
<proteinExistence type="predicted"/>
<organism evidence="2">
    <name type="scientific">freshwater metagenome</name>
    <dbReference type="NCBI Taxonomy" id="449393"/>
    <lineage>
        <taxon>unclassified sequences</taxon>
        <taxon>metagenomes</taxon>
        <taxon>ecological metagenomes</taxon>
    </lineage>
</organism>
<protein>
    <submittedName>
        <fullName evidence="2">Unannotated protein</fullName>
    </submittedName>
</protein>
<feature type="transmembrane region" description="Helical" evidence="1">
    <location>
        <begin position="21"/>
        <end position="46"/>
    </location>
</feature>
<gene>
    <name evidence="2" type="ORF">UFOPK1775_00651</name>
</gene>
<evidence type="ECO:0000313" key="2">
    <source>
        <dbReference type="EMBL" id="CAB4591310.1"/>
    </source>
</evidence>
<sequence length="114" mass="12688">MTLSRFSKWRHIHSMESAYTFGVAISTVAGKFMIVFHCGVGFHIAFTALQTSTANSSSVPVYDSGEYSNETFVPGTVETKSRHNCAPSVAIFLMPSLSWPKTTRRCKVEVELYK</sequence>
<keyword evidence="1" id="KW-1133">Transmembrane helix</keyword>
<dbReference type="AlphaFoldDB" id="A0A6J6FSI2"/>
<evidence type="ECO:0000256" key="1">
    <source>
        <dbReference type="SAM" id="Phobius"/>
    </source>
</evidence>
<keyword evidence="1" id="KW-0472">Membrane</keyword>
<dbReference type="EMBL" id="CAEZUB010000065">
    <property type="protein sequence ID" value="CAB4591310.1"/>
    <property type="molecule type" value="Genomic_DNA"/>
</dbReference>
<name>A0A6J6FSI2_9ZZZZ</name>